<proteinExistence type="predicted"/>
<dbReference type="Proteomes" id="UP000548119">
    <property type="component" value="Unassembled WGS sequence"/>
</dbReference>
<reference evidence="2 3" key="1">
    <citation type="submission" date="2020-08" db="EMBL/GenBank/DDBJ databases">
        <title>Genomic Encyclopedia of Type Strains, Phase IV (KMG-IV): sequencing the most valuable type-strain genomes for metagenomic binning, comparative biology and taxonomic classification.</title>
        <authorList>
            <person name="Goeker M."/>
        </authorList>
    </citation>
    <scope>NUCLEOTIDE SEQUENCE [LARGE SCALE GENOMIC DNA]</scope>
    <source>
        <strain evidence="2 3">DSM 21431</strain>
    </source>
</reference>
<dbReference type="EMBL" id="JACJIR010000002">
    <property type="protein sequence ID" value="MBA9082647.1"/>
    <property type="molecule type" value="Genomic_DNA"/>
</dbReference>
<evidence type="ECO:0000313" key="3">
    <source>
        <dbReference type="Proteomes" id="UP000548119"/>
    </source>
</evidence>
<accession>A0ABR6E4F4</accession>
<gene>
    <name evidence="1" type="ORF">GGR10_000488</name>
    <name evidence="2" type="ORF">GGR10_001295</name>
</gene>
<name>A0ABR6E4F4_9HYPH</name>
<evidence type="ECO:0000313" key="1">
    <source>
        <dbReference type="EMBL" id="MBA9082647.1"/>
    </source>
</evidence>
<dbReference type="EMBL" id="JACJIR010000008">
    <property type="protein sequence ID" value="MBA9083432.1"/>
    <property type="molecule type" value="Genomic_DNA"/>
</dbReference>
<protein>
    <submittedName>
        <fullName evidence="2">Uncharacterized protein</fullName>
    </submittedName>
</protein>
<keyword evidence="3" id="KW-1185">Reference proteome</keyword>
<evidence type="ECO:0000313" key="2">
    <source>
        <dbReference type="EMBL" id="MBA9083432.1"/>
    </source>
</evidence>
<comment type="caution">
    <text evidence="2">The sequence shown here is derived from an EMBL/GenBank/DDBJ whole genome shotgun (WGS) entry which is preliminary data.</text>
</comment>
<organism evidence="2 3">
    <name type="scientific">Bartonella chomelii</name>
    <dbReference type="NCBI Taxonomy" id="236402"/>
    <lineage>
        <taxon>Bacteria</taxon>
        <taxon>Pseudomonadati</taxon>
        <taxon>Pseudomonadota</taxon>
        <taxon>Alphaproteobacteria</taxon>
        <taxon>Hyphomicrobiales</taxon>
        <taxon>Bartonellaceae</taxon>
        <taxon>Bartonella</taxon>
    </lineage>
</organism>
<feature type="non-terminal residue" evidence="2">
    <location>
        <position position="25"/>
    </location>
</feature>
<sequence length="25" mass="2756">MGSIYIGDEVVKPREVVFCALVLAF</sequence>